<dbReference type="AlphaFoldDB" id="A0A0P0YR05"/>
<dbReference type="CDD" id="cd03801">
    <property type="entry name" value="GT4_PimA-like"/>
    <property type="match status" value="1"/>
</dbReference>
<dbReference type="PANTHER" id="PTHR45947:SF3">
    <property type="entry name" value="SULFOQUINOVOSYL TRANSFERASE SQD2"/>
    <property type="match status" value="1"/>
</dbReference>
<dbReference type="InterPro" id="IPR050194">
    <property type="entry name" value="Glycosyltransferase_grp1"/>
</dbReference>
<reference evidence="3" key="1">
    <citation type="submission" date="2014-04" db="EMBL/GenBank/DDBJ databases">
        <authorList>
            <person name="Harrison E."/>
        </authorList>
    </citation>
    <scope>NUCLEOTIDE SEQUENCE</scope>
    <source>
        <strain evidence="3">919</strain>
    </source>
</reference>
<proteinExistence type="predicted"/>
<evidence type="ECO:0000313" key="3">
    <source>
        <dbReference type="EMBL" id="BAT23267.1"/>
    </source>
</evidence>
<gene>
    <name evidence="3" type="primary">wclP</name>
</gene>
<accession>A0A0P0YR05</accession>
<protein>
    <submittedName>
        <fullName evidence="3">Putative glycosyltransferase</fullName>
    </submittedName>
</protein>
<name>A0A0P0YR05_9ENTR</name>
<dbReference type="SUPFAM" id="SSF53756">
    <property type="entry name" value="UDP-Glycosyltransferase/glycogen phosphorylase"/>
    <property type="match status" value="1"/>
</dbReference>
<keyword evidence="3" id="KW-0808">Transferase</keyword>
<dbReference type="InterPro" id="IPR001296">
    <property type="entry name" value="Glyco_trans_1"/>
</dbReference>
<feature type="domain" description="Glycosyltransferase subfamily 4-like N-terminal" evidence="2">
    <location>
        <begin position="17"/>
        <end position="198"/>
    </location>
</feature>
<sequence length="389" mass="43842">MKNEIIILTRSLPMHNIGGMEVVCWDLCCALANKGYQITVLTTVLPEGARYDNIHGHLKVVPISNTIAGKYNKAWWVGTAEYLRSNMGKNIHAVISISAAGFSCLKYKNNFKNTKFIMQAHGTSYDEFVSKMKSFSLKKWCASVKNILWFFKDSFAYNKFDYIVAIGDSVETSMKKAPTARIVNANKVIKIENGIDTDLFKYSKALKERILSKLDIDKDAFIVVSASRLHLEKGVDNNLSAFKAFNNKVENSYYLICGDGPERDNLEKLARDFGIEQNVIFLGALERKELVEVLSCADAFLFLTKRVEGLPLNVLEAMSVGIPAIISKHLTFAESGKLKKVDTNNYSEVSNLLITLFKSKSDIKESYIEERNTLTYAVDKYCQIINDKH</sequence>
<dbReference type="Pfam" id="PF13439">
    <property type="entry name" value="Glyco_transf_4"/>
    <property type="match status" value="1"/>
</dbReference>
<evidence type="ECO:0000259" key="1">
    <source>
        <dbReference type="Pfam" id="PF00534"/>
    </source>
</evidence>
<organism evidence="3">
    <name type="scientific">Klebsiella sp. 919</name>
    <dbReference type="NCBI Taxonomy" id="1497795"/>
    <lineage>
        <taxon>Bacteria</taxon>
        <taxon>Pseudomonadati</taxon>
        <taxon>Pseudomonadota</taxon>
        <taxon>Gammaproteobacteria</taxon>
        <taxon>Enterobacterales</taxon>
        <taxon>Enterobacteriaceae</taxon>
        <taxon>Klebsiella/Raoultella group</taxon>
        <taxon>Klebsiella</taxon>
    </lineage>
</organism>
<dbReference type="Pfam" id="PF00534">
    <property type="entry name" value="Glycos_transf_1"/>
    <property type="match status" value="1"/>
</dbReference>
<evidence type="ECO:0000259" key="2">
    <source>
        <dbReference type="Pfam" id="PF13439"/>
    </source>
</evidence>
<feature type="domain" description="Glycosyl transferase family 1" evidence="1">
    <location>
        <begin position="208"/>
        <end position="360"/>
    </location>
</feature>
<dbReference type="InterPro" id="IPR028098">
    <property type="entry name" value="Glyco_trans_4-like_N"/>
</dbReference>
<dbReference type="Gene3D" id="3.40.50.2000">
    <property type="entry name" value="Glycogen Phosphorylase B"/>
    <property type="match status" value="2"/>
</dbReference>
<reference evidence="3" key="2">
    <citation type="journal article" date="2015" name="Sci. Rep.">
        <title>Genetic analysis of capsular polysaccharide synthesis gene clusters in 79 capsular types of Klebsiella spp.</title>
        <authorList>
            <person name="Pan Y.J."/>
            <person name="Lin T.L."/>
            <person name="Chen C.T."/>
            <person name="Chen Y.Y."/>
            <person name="Hsieh P.F."/>
            <person name="Hsu C.R."/>
            <person name="Wu M.C."/>
            <person name="Wang J.T."/>
        </authorList>
    </citation>
    <scope>NUCLEOTIDE SEQUENCE</scope>
    <source>
        <strain evidence="3">919</strain>
    </source>
</reference>
<dbReference type="EMBL" id="AB924552">
    <property type="protein sequence ID" value="BAT23267.1"/>
    <property type="molecule type" value="Genomic_DNA"/>
</dbReference>
<dbReference type="PANTHER" id="PTHR45947">
    <property type="entry name" value="SULFOQUINOVOSYL TRANSFERASE SQD2"/>
    <property type="match status" value="1"/>
</dbReference>
<dbReference type="GO" id="GO:0016757">
    <property type="term" value="F:glycosyltransferase activity"/>
    <property type="evidence" value="ECO:0007669"/>
    <property type="project" value="InterPro"/>
</dbReference>